<dbReference type="GO" id="GO:0005886">
    <property type="term" value="C:plasma membrane"/>
    <property type="evidence" value="ECO:0007669"/>
    <property type="project" value="UniProtKB-SubCell"/>
</dbReference>
<organism evidence="10">
    <name type="scientific">Candidatus Fermentithermobacillus carboniphilus</name>
    <dbReference type="NCBI Taxonomy" id="3085328"/>
    <lineage>
        <taxon>Bacteria</taxon>
        <taxon>Bacillati</taxon>
        <taxon>Bacillota</taxon>
        <taxon>Candidatus Fermentithermobacillia</taxon>
        <taxon>Candidatus Fermentithermobacillales</taxon>
        <taxon>Candidatus Fermentithermobacillaceae</taxon>
        <taxon>Candidatus Fermentithermobacillus</taxon>
    </lineage>
</organism>
<keyword evidence="7" id="KW-1133">Transmembrane helix</keyword>
<reference evidence="10" key="2">
    <citation type="journal article" date="2023" name="Biology">
        <title>Prokaryotic Life Associated with Coal-Fire Gas Vents Revealed by Metagenomics.</title>
        <authorList>
            <person name="Kadnikov V.V."/>
            <person name="Mardanov A.V."/>
            <person name="Beletsky A.V."/>
            <person name="Karnachuk O.V."/>
            <person name="Ravin N.V."/>
        </authorList>
    </citation>
    <scope>NUCLEOTIDE SEQUENCE</scope>
    <source>
        <strain evidence="10">Bu02</strain>
    </source>
</reference>
<dbReference type="PANTHER" id="PTHR33909:SF1">
    <property type="entry name" value="SEC TRANSLOCON ACCESSORY COMPLEX SUBUNIT YAJC"/>
    <property type="match status" value="1"/>
</dbReference>
<evidence type="ECO:0000256" key="4">
    <source>
        <dbReference type="ARBA" id="ARBA00022475"/>
    </source>
</evidence>
<evidence type="ECO:0000256" key="8">
    <source>
        <dbReference type="ARBA" id="ARBA00023010"/>
    </source>
</evidence>
<dbReference type="EMBL" id="CP062796">
    <property type="protein sequence ID" value="QUL99727.1"/>
    <property type="molecule type" value="Genomic_DNA"/>
</dbReference>
<name>A0AAT9LHM3_9FIRM</name>
<dbReference type="NCBIfam" id="TIGR00739">
    <property type="entry name" value="yajC"/>
    <property type="match status" value="1"/>
</dbReference>
<evidence type="ECO:0000256" key="3">
    <source>
        <dbReference type="ARBA" id="ARBA00022448"/>
    </source>
</evidence>
<dbReference type="GO" id="GO:0015031">
    <property type="term" value="P:protein transport"/>
    <property type="evidence" value="ECO:0007669"/>
    <property type="project" value="UniProtKB-KW"/>
</dbReference>
<reference evidence="10" key="1">
    <citation type="submission" date="2020-10" db="EMBL/GenBank/DDBJ databases">
        <authorList>
            <person name="Kadnikov V."/>
            <person name="Beletsky A.V."/>
            <person name="Mardanov A.V."/>
            <person name="Karnachuk O.V."/>
            <person name="Ravin N.V."/>
        </authorList>
    </citation>
    <scope>NUCLEOTIDE SEQUENCE</scope>
    <source>
        <strain evidence="10">Bu02</strain>
    </source>
</reference>
<dbReference type="SMART" id="SM01323">
    <property type="entry name" value="YajC"/>
    <property type="match status" value="1"/>
</dbReference>
<dbReference type="Pfam" id="PF02699">
    <property type="entry name" value="YajC"/>
    <property type="match status" value="1"/>
</dbReference>
<keyword evidence="6" id="KW-0653">Protein transport</keyword>
<keyword evidence="8" id="KW-0811">Translocation</keyword>
<dbReference type="KEGG" id="fcz:IMF26_10875"/>
<sequence>MYFLMIRPQQKEQRARAEMIRGLKPGDKIVTTGGLVGVITKVEDTTIKVRVAEKVEVEIFKTGVARTLKE</sequence>
<keyword evidence="3" id="KW-0813">Transport</keyword>
<evidence type="ECO:0000256" key="7">
    <source>
        <dbReference type="ARBA" id="ARBA00022989"/>
    </source>
</evidence>
<keyword evidence="5" id="KW-0812">Transmembrane</keyword>
<dbReference type="AlphaFoldDB" id="A0AAT9LHM3"/>
<keyword evidence="4" id="KW-1003">Cell membrane</keyword>
<gene>
    <name evidence="10" type="primary">yajC</name>
    <name evidence="10" type="ORF">IMF26_10875</name>
</gene>
<proteinExistence type="inferred from homology"/>
<dbReference type="PANTHER" id="PTHR33909">
    <property type="entry name" value="SEC TRANSLOCON ACCESSORY COMPLEX SUBUNIT YAJC"/>
    <property type="match status" value="1"/>
</dbReference>
<comment type="subcellular location">
    <subcellularLocation>
        <location evidence="1">Cell membrane</location>
        <topology evidence="1">Single-pass membrane protein</topology>
    </subcellularLocation>
</comment>
<accession>A0AAT9LHM3</accession>
<dbReference type="InterPro" id="IPR003849">
    <property type="entry name" value="Preprotein_translocase_YajC"/>
</dbReference>
<evidence type="ECO:0000256" key="1">
    <source>
        <dbReference type="ARBA" id="ARBA00004162"/>
    </source>
</evidence>
<keyword evidence="9" id="KW-0472">Membrane</keyword>
<evidence type="ECO:0000256" key="6">
    <source>
        <dbReference type="ARBA" id="ARBA00022927"/>
    </source>
</evidence>
<evidence type="ECO:0000256" key="5">
    <source>
        <dbReference type="ARBA" id="ARBA00022692"/>
    </source>
</evidence>
<evidence type="ECO:0000256" key="2">
    <source>
        <dbReference type="ARBA" id="ARBA00006742"/>
    </source>
</evidence>
<protein>
    <submittedName>
        <fullName evidence="10">Preprotein translocase subunit YajC</fullName>
    </submittedName>
</protein>
<comment type="similarity">
    <text evidence="2">Belongs to the YajC family.</text>
</comment>
<evidence type="ECO:0000256" key="9">
    <source>
        <dbReference type="ARBA" id="ARBA00023136"/>
    </source>
</evidence>
<evidence type="ECO:0000313" key="10">
    <source>
        <dbReference type="EMBL" id="QUL99727.1"/>
    </source>
</evidence>